<keyword evidence="2" id="KW-0472">Membrane</keyword>
<protein>
    <submittedName>
        <fullName evidence="4">Papain family cysteine protease</fullName>
    </submittedName>
</protein>
<keyword evidence="2" id="KW-1133">Transmembrane helix</keyword>
<dbReference type="Gene3D" id="3.90.70.10">
    <property type="entry name" value="Cysteine proteinases"/>
    <property type="match status" value="1"/>
</dbReference>
<dbReference type="InterPro" id="IPR000668">
    <property type="entry name" value="Peptidase_C1A_C"/>
</dbReference>
<dbReference type="SMART" id="SM00645">
    <property type="entry name" value="Pept_C1"/>
    <property type="match status" value="1"/>
</dbReference>
<feature type="domain" description="Peptidase C1A papain C-terminal" evidence="3">
    <location>
        <begin position="91"/>
        <end position="354"/>
    </location>
</feature>
<sequence length="356" mass="40764">MPRKERREIGAEQSRCGRKHIVVITVIISVIVMALIIVGVLFYMRSVVVQKEWIRTSEEYLHRLVEQVNENVNSTWKDVFRELIDFPNSSLPTHFDARLKWPHCPSISRIPNQGGCGSCYVNRACIHSNGTFKALLSEEDVLGCCDVCGNCYGGDPLKALVYWVNDGIVTGGRDGCRPYSFDRSCGVPCSPTTFFSAEKIRTCIRHCQNIYYQNSYDSDKHYATLAYSMYPRSMMITNDGEIRIQIPTVIGHINETSPYPLNLNEIRTILKKELFIFGPMTMAFPVSEEFLHYSSGIFQPHPEENFESRIVYWHVVRLIGWGEDNNGSHYWIAVNSFGEHWGESGEEQNKRKPKAK</sequence>
<evidence type="ECO:0000313" key="4">
    <source>
        <dbReference type="EMBL" id="KJH46615.1"/>
    </source>
</evidence>
<gene>
    <name evidence="4" type="ORF">DICVIV_07318</name>
</gene>
<evidence type="ECO:0000256" key="1">
    <source>
        <dbReference type="ARBA" id="ARBA00008455"/>
    </source>
</evidence>
<dbReference type="SUPFAM" id="SSF54001">
    <property type="entry name" value="Cysteine proteinases"/>
    <property type="match status" value="1"/>
</dbReference>
<organism evidence="4 5">
    <name type="scientific">Dictyocaulus viviparus</name>
    <name type="common">Bovine lungworm</name>
    <dbReference type="NCBI Taxonomy" id="29172"/>
    <lineage>
        <taxon>Eukaryota</taxon>
        <taxon>Metazoa</taxon>
        <taxon>Ecdysozoa</taxon>
        <taxon>Nematoda</taxon>
        <taxon>Chromadorea</taxon>
        <taxon>Rhabditida</taxon>
        <taxon>Rhabditina</taxon>
        <taxon>Rhabditomorpha</taxon>
        <taxon>Strongyloidea</taxon>
        <taxon>Metastrongylidae</taxon>
        <taxon>Dictyocaulus</taxon>
    </lineage>
</organism>
<reference evidence="5" key="2">
    <citation type="journal article" date="2016" name="Sci. Rep.">
        <title>Dictyocaulus viviparus genome, variome and transcriptome elucidate lungworm biology and support future intervention.</title>
        <authorList>
            <person name="McNulty S.N."/>
            <person name="Strube C."/>
            <person name="Rosa B.A."/>
            <person name="Martin J.C."/>
            <person name="Tyagi R."/>
            <person name="Choi Y.J."/>
            <person name="Wang Q."/>
            <person name="Hallsworth Pepin K."/>
            <person name="Zhang X."/>
            <person name="Ozersky P."/>
            <person name="Wilson R.K."/>
            <person name="Sternberg P.W."/>
            <person name="Gasser R.B."/>
            <person name="Mitreva M."/>
        </authorList>
    </citation>
    <scope>NUCLEOTIDE SEQUENCE [LARGE SCALE GENOMIC DNA]</scope>
    <source>
        <strain evidence="5">HannoverDv2000</strain>
    </source>
</reference>
<reference evidence="4 5" key="1">
    <citation type="submission" date="2013-11" db="EMBL/GenBank/DDBJ databases">
        <title>Draft genome of the bovine lungworm Dictyocaulus viviparus.</title>
        <authorList>
            <person name="Mitreva M."/>
        </authorList>
    </citation>
    <scope>NUCLEOTIDE SEQUENCE [LARGE SCALE GENOMIC DNA]</scope>
    <source>
        <strain evidence="4 5">HannoverDv2000</strain>
    </source>
</reference>
<evidence type="ECO:0000256" key="2">
    <source>
        <dbReference type="SAM" id="Phobius"/>
    </source>
</evidence>
<keyword evidence="4" id="KW-0645">Protease</keyword>
<evidence type="ECO:0000313" key="5">
    <source>
        <dbReference type="Proteomes" id="UP000053766"/>
    </source>
</evidence>
<proteinExistence type="inferred from homology"/>
<dbReference type="AlphaFoldDB" id="A0A0D8XPY8"/>
<dbReference type="Pfam" id="PF00112">
    <property type="entry name" value="Peptidase_C1"/>
    <property type="match status" value="2"/>
</dbReference>
<feature type="transmembrane region" description="Helical" evidence="2">
    <location>
        <begin position="21"/>
        <end position="44"/>
    </location>
</feature>
<dbReference type="GO" id="GO:0008234">
    <property type="term" value="F:cysteine-type peptidase activity"/>
    <property type="evidence" value="ECO:0007669"/>
    <property type="project" value="InterPro"/>
</dbReference>
<accession>A0A0D8XPY8</accession>
<dbReference type="GO" id="GO:0006508">
    <property type="term" value="P:proteolysis"/>
    <property type="evidence" value="ECO:0007669"/>
    <property type="project" value="UniProtKB-KW"/>
</dbReference>
<evidence type="ECO:0000259" key="3">
    <source>
        <dbReference type="SMART" id="SM00645"/>
    </source>
</evidence>
<comment type="similarity">
    <text evidence="1">Belongs to the peptidase C1 family.</text>
</comment>
<dbReference type="PANTHER" id="PTHR12411">
    <property type="entry name" value="CYSTEINE PROTEASE FAMILY C1-RELATED"/>
    <property type="match status" value="1"/>
</dbReference>
<dbReference type="EMBL" id="KN716343">
    <property type="protein sequence ID" value="KJH46615.1"/>
    <property type="molecule type" value="Genomic_DNA"/>
</dbReference>
<dbReference type="InterPro" id="IPR038765">
    <property type="entry name" value="Papain-like_cys_pep_sf"/>
</dbReference>
<name>A0A0D8XPY8_DICVI</name>
<dbReference type="OrthoDB" id="640249at2759"/>
<keyword evidence="5" id="KW-1185">Reference proteome</keyword>
<keyword evidence="2" id="KW-0812">Transmembrane</keyword>
<dbReference type="STRING" id="29172.A0A0D8XPY8"/>
<keyword evidence="4" id="KW-0378">Hydrolase</keyword>
<dbReference type="InterPro" id="IPR013128">
    <property type="entry name" value="Peptidase_C1A"/>
</dbReference>
<dbReference type="Proteomes" id="UP000053766">
    <property type="component" value="Unassembled WGS sequence"/>
</dbReference>